<accession>A0AAD9IMX7</accession>
<comment type="caution">
    <text evidence="1">The sequence shown here is derived from an EMBL/GenBank/DDBJ whole genome shotgun (WGS) entry which is preliminary data.</text>
</comment>
<protein>
    <recommendedName>
        <fullName evidence="3">RRM domain-containing protein</fullName>
    </recommendedName>
</protein>
<name>A0AAD9IMX7_PROWI</name>
<reference evidence="1" key="1">
    <citation type="submission" date="2021-01" db="EMBL/GenBank/DDBJ databases">
        <authorList>
            <person name="Eckstrom K.M.E."/>
        </authorList>
    </citation>
    <scope>NUCLEOTIDE SEQUENCE</scope>
    <source>
        <strain evidence="1">UVCC 0001</strain>
    </source>
</reference>
<evidence type="ECO:0000313" key="2">
    <source>
        <dbReference type="Proteomes" id="UP001255856"/>
    </source>
</evidence>
<dbReference type="EMBL" id="JASFZW010000002">
    <property type="protein sequence ID" value="KAK2079685.1"/>
    <property type="molecule type" value="Genomic_DNA"/>
</dbReference>
<evidence type="ECO:0008006" key="3">
    <source>
        <dbReference type="Google" id="ProtNLM"/>
    </source>
</evidence>
<gene>
    <name evidence="1" type="ORF">QBZ16_002080</name>
</gene>
<dbReference type="InterPro" id="IPR035979">
    <property type="entry name" value="RBD_domain_sf"/>
</dbReference>
<keyword evidence="2" id="KW-1185">Reference proteome</keyword>
<organism evidence="1 2">
    <name type="scientific">Prototheca wickerhamii</name>
    <dbReference type="NCBI Taxonomy" id="3111"/>
    <lineage>
        <taxon>Eukaryota</taxon>
        <taxon>Viridiplantae</taxon>
        <taxon>Chlorophyta</taxon>
        <taxon>core chlorophytes</taxon>
        <taxon>Trebouxiophyceae</taxon>
        <taxon>Chlorellales</taxon>
        <taxon>Chlorellaceae</taxon>
        <taxon>Prototheca</taxon>
    </lineage>
</organism>
<dbReference type="GO" id="GO:0003676">
    <property type="term" value="F:nucleic acid binding"/>
    <property type="evidence" value="ECO:0007669"/>
    <property type="project" value="InterPro"/>
</dbReference>
<dbReference type="Proteomes" id="UP001255856">
    <property type="component" value="Unassembled WGS sequence"/>
</dbReference>
<proteinExistence type="predicted"/>
<evidence type="ECO:0000313" key="1">
    <source>
        <dbReference type="EMBL" id="KAK2079685.1"/>
    </source>
</evidence>
<sequence>MHCPLGTAQCSAVVETKVPQGQSYGFASFATLEEAQAVLDMAAQTPLITPEGVPLRLNWARGSLPEWKRGEARSGGGVPEGAPVLHPRVREAQERAAAVVSTIDESTLAEVNLATPPPPHRPLVSYDDI</sequence>
<dbReference type="SUPFAM" id="SSF54928">
    <property type="entry name" value="RNA-binding domain, RBD"/>
    <property type="match status" value="1"/>
</dbReference>
<dbReference type="AlphaFoldDB" id="A0AAD9IMX7"/>